<accession>A0A2H0LNZ9</accession>
<reference evidence="3 4" key="1">
    <citation type="submission" date="2017-09" db="EMBL/GenBank/DDBJ databases">
        <title>Depth-based differentiation of microbial function through sediment-hosted aquifers and enrichment of novel symbionts in the deep terrestrial subsurface.</title>
        <authorList>
            <person name="Probst A.J."/>
            <person name="Ladd B."/>
            <person name="Jarett J.K."/>
            <person name="Geller-Mcgrath D.E."/>
            <person name="Sieber C.M."/>
            <person name="Emerson J.B."/>
            <person name="Anantharaman K."/>
            <person name="Thomas B.C."/>
            <person name="Malmstrom R."/>
            <person name="Stieglmeier M."/>
            <person name="Klingl A."/>
            <person name="Woyke T."/>
            <person name="Ryan C.M."/>
            <person name="Banfield J.F."/>
        </authorList>
    </citation>
    <scope>NUCLEOTIDE SEQUENCE [LARGE SCALE GENOMIC DNA]</scope>
    <source>
        <strain evidence="3">CG11_big_fil_rev_8_21_14_0_20_45_26</strain>
    </source>
</reference>
<protein>
    <recommendedName>
        <fullName evidence="2">Doubled CXXCH motif domain-containing protein</fullName>
    </recommendedName>
</protein>
<dbReference type="InterPro" id="IPR036280">
    <property type="entry name" value="Multihaem_cyt_sf"/>
</dbReference>
<sequence>MQLILIMNLKCRRSHLFLAVVMCMVIGMISCRYDEAAIRRALEQHTIPGAEYVGIETCAACHEEVVQKYRLESHYGTSLEEGEKIVGESCESCHGPGSLHADNDGDKSKIIRYSPERCFACHADKKAQFQLQYHHPVVEGQMNCMDCHDIHQAGPAAFQSVTALERSSEKCLACHKEMKGPFVFEHDPMRDGCQTCHEPHGGVYSKLLVADRSSLCLRCHWEPNTNSATNNIGGVPHNYYVGAGEECVDHHRAPHGSNIWRTLNR</sequence>
<evidence type="ECO:0000256" key="1">
    <source>
        <dbReference type="ARBA" id="ARBA00022729"/>
    </source>
</evidence>
<dbReference type="InterPro" id="IPR010177">
    <property type="entry name" value="Paired_CXXCH_1"/>
</dbReference>
<dbReference type="Proteomes" id="UP000230859">
    <property type="component" value="Unassembled WGS sequence"/>
</dbReference>
<proteinExistence type="predicted"/>
<dbReference type="SUPFAM" id="SSF48695">
    <property type="entry name" value="Multiheme cytochromes"/>
    <property type="match status" value="1"/>
</dbReference>
<dbReference type="Pfam" id="PF09699">
    <property type="entry name" value="Paired_CXXCH_1"/>
    <property type="match status" value="2"/>
</dbReference>
<dbReference type="EMBL" id="PCVY01000050">
    <property type="protein sequence ID" value="PIQ86107.1"/>
    <property type="molecule type" value="Genomic_DNA"/>
</dbReference>
<dbReference type="InterPro" id="IPR051829">
    <property type="entry name" value="Multiheme_Cytochr_ET"/>
</dbReference>
<dbReference type="PANTHER" id="PTHR35038">
    <property type="entry name" value="DISSIMILATORY SULFITE REDUCTASE SIRA"/>
    <property type="match status" value="1"/>
</dbReference>
<dbReference type="GO" id="GO:0016491">
    <property type="term" value="F:oxidoreductase activity"/>
    <property type="evidence" value="ECO:0007669"/>
    <property type="project" value="TreeGrafter"/>
</dbReference>
<gene>
    <name evidence="3" type="ORF">COV74_05985</name>
</gene>
<feature type="domain" description="Doubled CXXCH motif" evidence="2">
    <location>
        <begin position="186"/>
        <end position="221"/>
    </location>
</feature>
<comment type="caution">
    <text evidence="3">The sequence shown here is derived from an EMBL/GenBank/DDBJ whole genome shotgun (WGS) entry which is preliminary data.</text>
</comment>
<name>A0A2H0LNZ9_9BACT</name>
<dbReference type="Gene3D" id="1.10.1130.10">
    <property type="entry name" value="Flavocytochrome C3, Chain A"/>
    <property type="match status" value="1"/>
</dbReference>
<dbReference type="NCBIfam" id="TIGR01905">
    <property type="entry name" value="paired_CXXCH_1"/>
    <property type="match status" value="1"/>
</dbReference>
<dbReference type="AlphaFoldDB" id="A0A2H0LNZ9"/>
<dbReference type="PANTHER" id="PTHR35038:SF6">
    <property type="entry name" value="SURFACE LOCALIZED DECAHEME CYTOCHROME C LIPOPROTEIN"/>
    <property type="match status" value="1"/>
</dbReference>
<keyword evidence="1" id="KW-0732">Signal</keyword>
<evidence type="ECO:0000313" key="4">
    <source>
        <dbReference type="Proteomes" id="UP000230859"/>
    </source>
</evidence>
<evidence type="ECO:0000259" key="2">
    <source>
        <dbReference type="Pfam" id="PF09699"/>
    </source>
</evidence>
<evidence type="ECO:0000313" key="3">
    <source>
        <dbReference type="EMBL" id="PIQ86107.1"/>
    </source>
</evidence>
<organism evidence="3 4">
    <name type="scientific">Candidatus Abzuiibacterium crystallinum</name>
    <dbReference type="NCBI Taxonomy" id="1974748"/>
    <lineage>
        <taxon>Bacteria</taxon>
        <taxon>Pseudomonadati</taxon>
        <taxon>Candidatus Omnitrophota</taxon>
        <taxon>Candidatus Abzuiibacterium</taxon>
    </lineage>
</organism>
<feature type="domain" description="Doubled CXXCH motif" evidence="2">
    <location>
        <begin position="134"/>
        <end position="179"/>
    </location>
</feature>